<evidence type="ECO:0000313" key="8">
    <source>
        <dbReference type="Proteomes" id="UP001221189"/>
    </source>
</evidence>
<feature type="transmembrane region" description="Helical" evidence="5">
    <location>
        <begin position="210"/>
        <end position="231"/>
    </location>
</feature>
<dbReference type="EMBL" id="JAQQXT010000016">
    <property type="protein sequence ID" value="MDC8774032.1"/>
    <property type="molecule type" value="Genomic_DNA"/>
</dbReference>
<comment type="subcellular location">
    <subcellularLocation>
        <location evidence="1">Membrane</location>
        <topology evidence="1">Multi-pass membrane protein</topology>
    </subcellularLocation>
</comment>
<feature type="transmembrane region" description="Helical" evidence="5">
    <location>
        <begin position="149"/>
        <end position="169"/>
    </location>
</feature>
<reference evidence="7 8" key="1">
    <citation type="submission" date="2022-10" db="EMBL/GenBank/DDBJ databases">
        <title>Paucibacter sp. hw1 Genome sequencing.</title>
        <authorList>
            <person name="Park S."/>
        </authorList>
    </citation>
    <scope>NUCLEOTIDE SEQUENCE [LARGE SCALE GENOMIC DNA]</scope>
    <source>
        <strain evidence="8">hw1</strain>
    </source>
</reference>
<name>A0ABT5KKW3_9BURK</name>
<feature type="transmembrane region" description="Helical" evidence="5">
    <location>
        <begin position="33"/>
        <end position="52"/>
    </location>
</feature>
<feature type="transmembrane region" description="Helical" evidence="5">
    <location>
        <begin position="64"/>
        <end position="87"/>
    </location>
</feature>
<dbReference type="Proteomes" id="UP001221189">
    <property type="component" value="Unassembled WGS sequence"/>
</dbReference>
<accession>A0ABT5KKW3</accession>
<dbReference type="InterPro" id="IPR037185">
    <property type="entry name" value="EmrE-like"/>
</dbReference>
<feature type="domain" description="EamA" evidence="6">
    <location>
        <begin position="152"/>
        <end position="284"/>
    </location>
</feature>
<dbReference type="InterPro" id="IPR050638">
    <property type="entry name" value="AA-Vitamin_Transporters"/>
</dbReference>
<keyword evidence="3 5" id="KW-1133">Transmembrane helix</keyword>
<keyword evidence="4 5" id="KW-0472">Membrane</keyword>
<gene>
    <name evidence="7" type="ORF">PRZ03_20930</name>
</gene>
<evidence type="ECO:0000256" key="3">
    <source>
        <dbReference type="ARBA" id="ARBA00022989"/>
    </source>
</evidence>
<proteinExistence type="predicted"/>
<protein>
    <submittedName>
        <fullName evidence="7">DMT family transporter</fullName>
    </submittedName>
</protein>
<feature type="transmembrane region" description="Helical" evidence="5">
    <location>
        <begin position="268"/>
        <end position="288"/>
    </location>
</feature>
<feature type="domain" description="EamA" evidence="6">
    <location>
        <begin position="11"/>
        <end position="135"/>
    </location>
</feature>
<evidence type="ECO:0000256" key="5">
    <source>
        <dbReference type="SAM" id="Phobius"/>
    </source>
</evidence>
<dbReference type="RefSeq" id="WP_273602093.1">
    <property type="nucleotide sequence ID" value="NZ_JAQQXT010000016.1"/>
</dbReference>
<evidence type="ECO:0000313" key="7">
    <source>
        <dbReference type="EMBL" id="MDC8774032.1"/>
    </source>
</evidence>
<dbReference type="Pfam" id="PF00892">
    <property type="entry name" value="EamA"/>
    <property type="match status" value="2"/>
</dbReference>
<comment type="caution">
    <text evidence="7">The sequence shown here is derived from an EMBL/GenBank/DDBJ whole genome shotgun (WGS) entry which is preliminary data.</text>
</comment>
<evidence type="ECO:0000256" key="4">
    <source>
        <dbReference type="ARBA" id="ARBA00023136"/>
    </source>
</evidence>
<feature type="transmembrane region" description="Helical" evidence="5">
    <location>
        <begin position="93"/>
        <end position="113"/>
    </location>
</feature>
<evidence type="ECO:0000256" key="2">
    <source>
        <dbReference type="ARBA" id="ARBA00022692"/>
    </source>
</evidence>
<dbReference type="PANTHER" id="PTHR32322">
    <property type="entry name" value="INNER MEMBRANE TRANSPORTER"/>
    <property type="match status" value="1"/>
</dbReference>
<dbReference type="SUPFAM" id="SSF103481">
    <property type="entry name" value="Multidrug resistance efflux transporter EmrE"/>
    <property type="match status" value="2"/>
</dbReference>
<evidence type="ECO:0000256" key="1">
    <source>
        <dbReference type="ARBA" id="ARBA00004141"/>
    </source>
</evidence>
<dbReference type="InterPro" id="IPR000620">
    <property type="entry name" value="EamA_dom"/>
</dbReference>
<feature type="transmembrane region" description="Helical" evidence="5">
    <location>
        <begin position="120"/>
        <end position="137"/>
    </location>
</feature>
<feature type="transmembrane region" description="Helical" evidence="5">
    <location>
        <begin position="181"/>
        <end position="204"/>
    </location>
</feature>
<dbReference type="PANTHER" id="PTHR32322:SF9">
    <property type="entry name" value="AMINO-ACID METABOLITE EFFLUX PUMP-RELATED"/>
    <property type="match status" value="1"/>
</dbReference>
<feature type="transmembrane region" description="Helical" evidence="5">
    <location>
        <begin position="243"/>
        <end position="262"/>
    </location>
</feature>
<evidence type="ECO:0000259" key="6">
    <source>
        <dbReference type="Pfam" id="PF00892"/>
    </source>
</evidence>
<keyword evidence="2 5" id="KW-0812">Transmembrane</keyword>
<keyword evidence="8" id="KW-1185">Reference proteome</keyword>
<sequence length="291" mass="30812">MKTFDIAELTLLAAIWGASFLFMRLGAHEFGPVAMAAMRVAGASLMLLPLLAARQGLAQLGREWRPLAVIGLLNSALPFALFSFAALSISAGLSSIVNATTPLWGALLAWVWLGQRLKGLRILGLGLGFAGVLYLAWDKASFKPGSDHSAVWALLACLSATFCYGLAANFSKRYTAHISPLLVATGSQVYAAMMLALPALLFWPSSAPSAQAWGAVAALALLCSAVAYILYFRLMSRIGPTNTIAVTFLIPVFAVLWGYLFLGEVFTLKMAAGCAVVLLGTALALGLLQRK</sequence>
<organism evidence="7 8">
    <name type="scientific">Roseateles albus</name>
    <dbReference type="NCBI Taxonomy" id="2987525"/>
    <lineage>
        <taxon>Bacteria</taxon>
        <taxon>Pseudomonadati</taxon>
        <taxon>Pseudomonadota</taxon>
        <taxon>Betaproteobacteria</taxon>
        <taxon>Burkholderiales</taxon>
        <taxon>Sphaerotilaceae</taxon>
        <taxon>Roseateles</taxon>
    </lineage>
</organism>
<feature type="transmembrane region" description="Helical" evidence="5">
    <location>
        <begin position="9"/>
        <end position="27"/>
    </location>
</feature>